<dbReference type="AlphaFoldDB" id="A0AB38A4E1"/>
<dbReference type="GO" id="GO:0008977">
    <property type="term" value="F:prephenate dehydrogenase (NAD+) activity"/>
    <property type="evidence" value="ECO:0007669"/>
    <property type="project" value="InterPro"/>
</dbReference>
<dbReference type="Proteomes" id="UP000183687">
    <property type="component" value="Unassembled WGS sequence"/>
</dbReference>
<comment type="caution">
    <text evidence="4">The sequence shown here is derived from an EMBL/GenBank/DDBJ whole genome shotgun (WGS) entry which is preliminary data.</text>
</comment>
<dbReference type="GO" id="GO:0070403">
    <property type="term" value="F:NAD+ binding"/>
    <property type="evidence" value="ECO:0007669"/>
    <property type="project" value="InterPro"/>
</dbReference>
<dbReference type="InterPro" id="IPR003099">
    <property type="entry name" value="Prephen_DH"/>
</dbReference>
<dbReference type="InterPro" id="IPR036291">
    <property type="entry name" value="NAD(P)-bd_dom_sf"/>
</dbReference>
<evidence type="ECO:0000256" key="1">
    <source>
        <dbReference type="ARBA" id="ARBA00007964"/>
    </source>
</evidence>
<name>A0AB38A4E1_9ACTN</name>
<dbReference type="Gene3D" id="3.40.50.720">
    <property type="entry name" value="NAD(P)-binding Rossmann-like Domain"/>
    <property type="match status" value="1"/>
</dbReference>
<dbReference type="Pfam" id="PF02153">
    <property type="entry name" value="PDH_N"/>
    <property type="match status" value="1"/>
</dbReference>
<comment type="similarity">
    <text evidence="1">Belongs to the prephenate/arogenate dehydrogenase family.</text>
</comment>
<keyword evidence="2" id="KW-0560">Oxidoreductase</keyword>
<evidence type="ECO:0000313" key="4">
    <source>
        <dbReference type="EMBL" id="SEB39551.1"/>
    </source>
</evidence>
<evidence type="ECO:0000256" key="2">
    <source>
        <dbReference type="ARBA" id="ARBA00023002"/>
    </source>
</evidence>
<proteinExistence type="inferred from homology"/>
<dbReference type="InterPro" id="IPR050812">
    <property type="entry name" value="Preph/Arog_dehydrog"/>
</dbReference>
<dbReference type="PANTHER" id="PTHR21363">
    <property type="entry name" value="PREPHENATE DEHYDROGENASE"/>
    <property type="match status" value="1"/>
</dbReference>
<gene>
    <name evidence="4" type="ORF">SAMN04489746_0060</name>
</gene>
<evidence type="ECO:0000313" key="5">
    <source>
        <dbReference type="Proteomes" id="UP000183687"/>
    </source>
</evidence>
<dbReference type="GO" id="GO:0004665">
    <property type="term" value="F:prephenate dehydrogenase (NADP+) activity"/>
    <property type="evidence" value="ECO:0007669"/>
    <property type="project" value="InterPro"/>
</dbReference>
<dbReference type="GO" id="GO:0006571">
    <property type="term" value="P:tyrosine biosynthetic process"/>
    <property type="evidence" value="ECO:0007669"/>
    <property type="project" value="InterPro"/>
</dbReference>
<dbReference type="PROSITE" id="PS51176">
    <property type="entry name" value="PDH_ADH"/>
    <property type="match status" value="1"/>
</dbReference>
<accession>A0AB38A4E1</accession>
<dbReference type="Gene3D" id="1.10.3660.10">
    <property type="entry name" value="6-phosphogluconate dehydrogenase C-terminal like domain"/>
    <property type="match status" value="1"/>
</dbReference>
<evidence type="ECO:0000259" key="3">
    <source>
        <dbReference type="PROSITE" id="PS51176"/>
    </source>
</evidence>
<dbReference type="SUPFAM" id="SSF51735">
    <property type="entry name" value="NAD(P)-binding Rossmann-fold domains"/>
    <property type="match status" value="1"/>
</dbReference>
<reference evidence="4 5" key="1">
    <citation type="submission" date="2016-10" db="EMBL/GenBank/DDBJ databases">
        <authorList>
            <person name="Varghese N."/>
            <person name="Submissions S."/>
        </authorList>
    </citation>
    <scope>NUCLEOTIDE SEQUENCE [LARGE SCALE GENOMIC DNA]</scope>
    <source>
        <strain evidence="4 5">DSM 20586</strain>
    </source>
</reference>
<dbReference type="EMBL" id="FNSH01000001">
    <property type="protein sequence ID" value="SEB39551.1"/>
    <property type="molecule type" value="Genomic_DNA"/>
</dbReference>
<dbReference type="PANTHER" id="PTHR21363:SF0">
    <property type="entry name" value="PREPHENATE DEHYDROGENASE [NADP(+)]"/>
    <property type="match status" value="1"/>
</dbReference>
<protein>
    <submittedName>
        <fullName evidence="4">Prephenate dehydrogenase</fullName>
    </submittedName>
</protein>
<sequence>MTQSSNTHTVGVLSLGLIGGSFAKAFIRGGYTVYAYDVASSSMHKAQADGVAGTLDDTTIGACELIVLAGYPDVCKRWLEAHAASIAADALVIDTAGVKRALCQACTNIAAEHSWTFIGCHPMAGTQFSGYGHARASLFVNAPLVVCLPENYPGTSELLGRLRLLLEPCGFASFTCATPEFHDEQIAYTSQLAHVVSNAYVKSPAAQAHKGFSAGSYKDLTRVARLNATMWTELFLDNADKLSAEIGTLIQNLQAYKDALDTNDAHTLHALLEEGDRLKKEAEAR</sequence>
<dbReference type="InterPro" id="IPR046825">
    <property type="entry name" value="PDH_C"/>
</dbReference>
<dbReference type="RefSeq" id="WP_002563753.1">
    <property type="nucleotide sequence ID" value="NZ_CALJSN010000005.1"/>
</dbReference>
<organism evidence="4 5">
    <name type="scientific">Atopobium minutum</name>
    <dbReference type="NCBI Taxonomy" id="1381"/>
    <lineage>
        <taxon>Bacteria</taxon>
        <taxon>Bacillati</taxon>
        <taxon>Actinomycetota</taxon>
        <taxon>Coriobacteriia</taxon>
        <taxon>Coriobacteriales</taxon>
        <taxon>Atopobiaceae</taxon>
        <taxon>Atopobium</taxon>
    </lineage>
</organism>
<feature type="domain" description="Prephenate/arogenate dehydrogenase" evidence="3">
    <location>
        <begin position="8"/>
        <end position="285"/>
    </location>
</feature>
<dbReference type="Pfam" id="PF20463">
    <property type="entry name" value="PDH_C"/>
    <property type="match status" value="1"/>
</dbReference>
<dbReference type="InterPro" id="IPR046826">
    <property type="entry name" value="PDH_N"/>
</dbReference>
<dbReference type="InterPro" id="IPR008927">
    <property type="entry name" value="6-PGluconate_DH-like_C_sf"/>
</dbReference>
<dbReference type="SUPFAM" id="SSF48179">
    <property type="entry name" value="6-phosphogluconate dehydrogenase C-terminal domain-like"/>
    <property type="match status" value="1"/>
</dbReference>